<comment type="caution">
    <text evidence="1">The sequence shown here is derived from an EMBL/GenBank/DDBJ whole genome shotgun (WGS) entry which is preliminary data.</text>
</comment>
<protein>
    <submittedName>
        <fullName evidence="1">Uncharacterized protein</fullName>
    </submittedName>
</protein>
<keyword evidence="2" id="KW-1185">Reference proteome</keyword>
<dbReference type="AlphaFoldDB" id="A0A9D4UTU8"/>
<name>A0A9D4UTU8_ADICA</name>
<evidence type="ECO:0000313" key="2">
    <source>
        <dbReference type="Proteomes" id="UP000886520"/>
    </source>
</evidence>
<proteinExistence type="predicted"/>
<evidence type="ECO:0000313" key="1">
    <source>
        <dbReference type="EMBL" id="KAI5073757.1"/>
    </source>
</evidence>
<dbReference type="EMBL" id="JABFUD020000011">
    <property type="protein sequence ID" value="KAI5073757.1"/>
    <property type="molecule type" value="Genomic_DNA"/>
</dbReference>
<reference evidence="1" key="1">
    <citation type="submission" date="2021-01" db="EMBL/GenBank/DDBJ databases">
        <title>Adiantum capillus-veneris genome.</title>
        <authorList>
            <person name="Fang Y."/>
            <person name="Liao Q."/>
        </authorList>
    </citation>
    <scope>NUCLEOTIDE SEQUENCE</scope>
    <source>
        <strain evidence="1">H3</strain>
        <tissue evidence="1">Leaf</tissue>
    </source>
</reference>
<dbReference type="Proteomes" id="UP000886520">
    <property type="component" value="Chromosome 11"/>
</dbReference>
<organism evidence="1 2">
    <name type="scientific">Adiantum capillus-veneris</name>
    <name type="common">Maidenhair fern</name>
    <dbReference type="NCBI Taxonomy" id="13818"/>
    <lineage>
        <taxon>Eukaryota</taxon>
        <taxon>Viridiplantae</taxon>
        <taxon>Streptophyta</taxon>
        <taxon>Embryophyta</taxon>
        <taxon>Tracheophyta</taxon>
        <taxon>Polypodiopsida</taxon>
        <taxon>Polypodiidae</taxon>
        <taxon>Polypodiales</taxon>
        <taxon>Pteridineae</taxon>
        <taxon>Pteridaceae</taxon>
        <taxon>Vittarioideae</taxon>
        <taxon>Adiantum</taxon>
    </lineage>
</organism>
<accession>A0A9D4UTU8</accession>
<sequence>MDFVTTIIRKLSKQKRRFETRSEEEEEEEEVRASCIGVTRGYVPMYVGHERKRVVMKVELLNCLHALVDLVPASNASGLINLDTCSSPCSSLGPMWLLPSCNPHMLRTLLTSLESAATTTVHLNFIALLHHNSHSSQIFELVHVNGLELLPFS</sequence>
<gene>
    <name evidence="1" type="ORF">GOP47_0011770</name>
</gene>